<evidence type="ECO:0000313" key="4">
    <source>
        <dbReference type="EMBL" id="APW65111.1"/>
    </source>
</evidence>
<protein>
    <recommendedName>
        <fullName evidence="3">SPOR domain-containing protein</fullName>
    </recommendedName>
</protein>
<evidence type="ECO:0000259" key="3">
    <source>
        <dbReference type="PROSITE" id="PS51724"/>
    </source>
</evidence>
<keyword evidence="2" id="KW-1133">Transmembrane helix</keyword>
<dbReference type="STRING" id="1850254.LPB137_04275"/>
<dbReference type="Gene3D" id="3.30.70.1070">
    <property type="entry name" value="Sporulation related repeat"/>
    <property type="match status" value="1"/>
</dbReference>
<organism evidence="4 5">
    <name type="scientific">Poseidonibacter parvus</name>
    <dbReference type="NCBI Taxonomy" id="1850254"/>
    <lineage>
        <taxon>Bacteria</taxon>
        <taxon>Pseudomonadati</taxon>
        <taxon>Campylobacterota</taxon>
        <taxon>Epsilonproteobacteria</taxon>
        <taxon>Campylobacterales</taxon>
        <taxon>Arcobacteraceae</taxon>
        <taxon>Poseidonibacter</taxon>
    </lineage>
</organism>
<dbReference type="InterPro" id="IPR036680">
    <property type="entry name" value="SPOR-like_sf"/>
</dbReference>
<feature type="domain" description="SPOR" evidence="3">
    <location>
        <begin position="221"/>
        <end position="299"/>
    </location>
</feature>
<dbReference type="PROSITE" id="PS51724">
    <property type="entry name" value="SPOR"/>
    <property type="match status" value="1"/>
</dbReference>
<dbReference type="Pfam" id="PF05036">
    <property type="entry name" value="SPOR"/>
    <property type="match status" value="1"/>
</dbReference>
<keyword evidence="2" id="KW-0472">Membrane</keyword>
<dbReference type="RefSeq" id="WP_076084821.1">
    <property type="nucleotide sequence ID" value="NZ_CP019070.1"/>
</dbReference>
<dbReference type="InterPro" id="IPR007730">
    <property type="entry name" value="SPOR-like_dom"/>
</dbReference>
<keyword evidence="2" id="KW-0812">Transmembrane</keyword>
<dbReference type="OrthoDB" id="5348858at2"/>
<feature type="transmembrane region" description="Helical" evidence="2">
    <location>
        <begin position="73"/>
        <end position="94"/>
    </location>
</feature>
<evidence type="ECO:0000313" key="5">
    <source>
        <dbReference type="Proteomes" id="UP000186074"/>
    </source>
</evidence>
<evidence type="ECO:0000256" key="1">
    <source>
        <dbReference type="SAM" id="Coils"/>
    </source>
</evidence>
<gene>
    <name evidence="4" type="ORF">LPB137_04275</name>
</gene>
<dbReference type="KEGG" id="alp:LPB137_04275"/>
<keyword evidence="5" id="KW-1185">Reference proteome</keyword>
<dbReference type="EMBL" id="CP019070">
    <property type="protein sequence ID" value="APW65111.1"/>
    <property type="molecule type" value="Genomic_DNA"/>
</dbReference>
<keyword evidence="1" id="KW-0175">Coiled coil</keyword>
<proteinExistence type="predicted"/>
<accession>A0A1P8KKN9</accession>
<name>A0A1P8KKN9_9BACT</name>
<evidence type="ECO:0000256" key="2">
    <source>
        <dbReference type="SAM" id="Phobius"/>
    </source>
</evidence>
<dbReference type="Proteomes" id="UP000186074">
    <property type="component" value="Chromosome"/>
</dbReference>
<reference evidence="4 5" key="1">
    <citation type="submission" date="2017-01" db="EMBL/GenBank/DDBJ databases">
        <title>Genome sequencing of Arcobacter sp. LPB0137.</title>
        <authorList>
            <person name="Lee G.-W."/>
            <person name="Yi H."/>
        </authorList>
    </citation>
    <scope>NUCLEOTIDE SEQUENCE [LARGE SCALE GENOMIC DNA]</scope>
    <source>
        <strain evidence="4 5">LPB0137</strain>
    </source>
</reference>
<sequence length="300" mass="34155">MEIKGEEFIKKVQLQQERDELEQKLSELEEVQTSIGQNNTIQNESIKEPIDNELGNIMLDNPSSNEETNKKKYLILGLILVILFLLTIIVIRLLTDTSKEDTFTSNKTDPIETKTTTEDSNIEENFQKIMNERIKKDNVEKEISSEEKINAINKEEIPEEVKTKTSDEILDETIKKIEAQIAPEKKVIAKKPVVKKVIKQKPVVKKETKKSVKELVNNISSSAPKGYFVQIGAFSKKPSNSYISKIKNANLKYKVHQVEVKGKIYNKVLIGPYSSRASANDNIENIKSKLNLSSAYILKF</sequence>
<dbReference type="GO" id="GO:0042834">
    <property type="term" value="F:peptidoglycan binding"/>
    <property type="evidence" value="ECO:0007669"/>
    <property type="project" value="InterPro"/>
</dbReference>
<dbReference type="AlphaFoldDB" id="A0A1P8KKN9"/>
<dbReference type="SUPFAM" id="SSF110997">
    <property type="entry name" value="Sporulation related repeat"/>
    <property type="match status" value="1"/>
</dbReference>
<feature type="coiled-coil region" evidence="1">
    <location>
        <begin position="4"/>
        <end position="38"/>
    </location>
</feature>